<evidence type="ECO:0000256" key="5">
    <source>
        <dbReference type="ARBA" id="ARBA00022989"/>
    </source>
</evidence>
<dbReference type="PATRIC" id="fig|49338.4.peg.5184"/>
<dbReference type="Gene3D" id="1.10.3720.10">
    <property type="entry name" value="MetI-like"/>
    <property type="match status" value="1"/>
</dbReference>
<dbReference type="InterPro" id="IPR035906">
    <property type="entry name" value="MetI-like_sf"/>
</dbReference>
<feature type="transmembrane region" description="Helical" evidence="7">
    <location>
        <begin position="222"/>
        <end position="243"/>
    </location>
</feature>
<feature type="transmembrane region" description="Helical" evidence="7">
    <location>
        <begin position="126"/>
        <end position="145"/>
    </location>
</feature>
<dbReference type="PANTHER" id="PTHR30151">
    <property type="entry name" value="ALKANE SULFONATE ABC TRANSPORTER-RELATED, MEMBRANE SUBUNIT"/>
    <property type="match status" value="1"/>
</dbReference>
<name>A0A098BA10_DESHA</name>
<dbReference type="RefSeq" id="WP_144677100.1">
    <property type="nucleotide sequence ID" value="NZ_LK996017.1"/>
</dbReference>
<dbReference type="PROSITE" id="PS50928">
    <property type="entry name" value="ABC_TM1"/>
    <property type="match status" value="1"/>
</dbReference>
<proteinExistence type="inferred from homology"/>
<feature type="transmembrane region" description="Helical" evidence="7">
    <location>
        <begin position="67"/>
        <end position="85"/>
    </location>
</feature>
<evidence type="ECO:0000256" key="3">
    <source>
        <dbReference type="ARBA" id="ARBA00022475"/>
    </source>
</evidence>
<evidence type="ECO:0000256" key="2">
    <source>
        <dbReference type="ARBA" id="ARBA00022448"/>
    </source>
</evidence>
<evidence type="ECO:0000256" key="1">
    <source>
        <dbReference type="ARBA" id="ARBA00004651"/>
    </source>
</evidence>
<sequence length="260" mass="29163">MMKRLQSITNKLYPTAVLLILLIFWYLVALLEMVPKFMLPSPGDVIRALAGSFPELMKHAQITLTEAFIGLVLSILLAFWIALLMDRFDALYKAFHPILVITQTIPTVAIAPLLVLWLGYDMAPKITLVVLTCFFPMTIALLGGFKSSDQDAMNLMRAMGAKKWQIYRYIKLPNALPGFFSGLRISVSYSIVGAVIAEWLGGNSGLGVYMTRVRKSYSFDKMFAVIFLIIILSLVLMKCVELLERKAMPWAQTGEQQNEG</sequence>
<dbReference type="AlphaFoldDB" id="A0A098BA10"/>
<evidence type="ECO:0000256" key="4">
    <source>
        <dbReference type="ARBA" id="ARBA00022692"/>
    </source>
</evidence>
<keyword evidence="2 7" id="KW-0813">Transport</keyword>
<evidence type="ECO:0000313" key="9">
    <source>
        <dbReference type="EMBL" id="CDX04706.1"/>
    </source>
</evidence>
<feature type="domain" description="ABC transmembrane type-1" evidence="8">
    <location>
        <begin position="60"/>
        <end position="240"/>
    </location>
</feature>
<evidence type="ECO:0000259" key="8">
    <source>
        <dbReference type="PROSITE" id="PS50928"/>
    </source>
</evidence>
<feature type="transmembrane region" description="Helical" evidence="7">
    <location>
        <begin position="12"/>
        <end position="31"/>
    </location>
</feature>
<dbReference type="GO" id="GO:0005886">
    <property type="term" value="C:plasma membrane"/>
    <property type="evidence" value="ECO:0007669"/>
    <property type="project" value="UniProtKB-SubCell"/>
</dbReference>
<dbReference type="GO" id="GO:0055085">
    <property type="term" value="P:transmembrane transport"/>
    <property type="evidence" value="ECO:0007669"/>
    <property type="project" value="InterPro"/>
</dbReference>
<gene>
    <name evidence="9" type="ORF">DPCES_4820</name>
</gene>
<evidence type="ECO:0000256" key="7">
    <source>
        <dbReference type="RuleBase" id="RU363032"/>
    </source>
</evidence>
<comment type="similarity">
    <text evidence="7">Belongs to the binding-protein-dependent transport system permease family.</text>
</comment>
<protein>
    <submittedName>
        <fullName evidence="9">ABC transporter, permease protein</fullName>
    </submittedName>
</protein>
<comment type="subcellular location">
    <subcellularLocation>
        <location evidence="1 7">Cell membrane</location>
        <topology evidence="1 7">Multi-pass membrane protein</topology>
    </subcellularLocation>
</comment>
<keyword evidence="3" id="KW-1003">Cell membrane</keyword>
<dbReference type="CDD" id="cd06261">
    <property type="entry name" value="TM_PBP2"/>
    <property type="match status" value="1"/>
</dbReference>
<reference evidence="9" key="1">
    <citation type="submission" date="2014-07" db="EMBL/GenBank/DDBJ databases">
        <authorList>
            <person name="Hornung V.Bastian."/>
        </authorList>
    </citation>
    <scope>NUCLEOTIDE SEQUENCE</scope>
    <source>
        <strain evidence="9">PCE-S</strain>
    </source>
</reference>
<keyword evidence="4 7" id="KW-0812">Transmembrane</keyword>
<dbReference type="SUPFAM" id="SSF161098">
    <property type="entry name" value="MetI-like"/>
    <property type="match status" value="1"/>
</dbReference>
<feature type="transmembrane region" description="Helical" evidence="7">
    <location>
        <begin position="191"/>
        <end position="210"/>
    </location>
</feature>
<keyword evidence="5 7" id="KW-1133">Transmembrane helix</keyword>
<organism evidence="9">
    <name type="scientific">Desulfitobacterium hafniense</name>
    <name type="common">Desulfitobacterium frappieri</name>
    <dbReference type="NCBI Taxonomy" id="49338"/>
    <lineage>
        <taxon>Bacteria</taxon>
        <taxon>Bacillati</taxon>
        <taxon>Bacillota</taxon>
        <taxon>Clostridia</taxon>
        <taxon>Eubacteriales</taxon>
        <taxon>Desulfitobacteriaceae</taxon>
        <taxon>Desulfitobacterium</taxon>
    </lineage>
</organism>
<evidence type="ECO:0000256" key="6">
    <source>
        <dbReference type="ARBA" id="ARBA00023136"/>
    </source>
</evidence>
<dbReference type="EMBL" id="LK996017">
    <property type="protein sequence ID" value="CDX04706.1"/>
    <property type="molecule type" value="Genomic_DNA"/>
</dbReference>
<dbReference type="Pfam" id="PF00528">
    <property type="entry name" value="BPD_transp_1"/>
    <property type="match status" value="1"/>
</dbReference>
<dbReference type="PANTHER" id="PTHR30151:SF20">
    <property type="entry name" value="ABC TRANSPORTER PERMEASE PROTEIN HI_0355-RELATED"/>
    <property type="match status" value="1"/>
</dbReference>
<keyword evidence="6 7" id="KW-0472">Membrane</keyword>
<dbReference type="InterPro" id="IPR000515">
    <property type="entry name" value="MetI-like"/>
</dbReference>
<feature type="transmembrane region" description="Helical" evidence="7">
    <location>
        <begin position="97"/>
        <end position="120"/>
    </location>
</feature>
<accession>A0A098BA10</accession>